<keyword evidence="1" id="KW-0812">Transmembrane</keyword>
<sequence>MKEVKPSKRDNTFSILNTSGTDQTFLSILAFLYLSTAIATLYEMILHFRFWMQTGPHSHTTKIIRGFRVFILLCASWVMIHKGFLMIFGFKTESVEYIYPTGLVTWNNKIYNNYKPKNDKKAGKYAHHTNTQFIMSGLLFSVLVLLLTPSSYLFYRIILKINANVRSDSRVKTFMVLIFFNSVVFLVRATFDFFNAITHVFLDWTLKSDTAFFSVYFTCMILFEIIPAIVLVLAFHLNITSEMSRTQSIIVTSPQYINIETDEESDD</sequence>
<proteinExistence type="predicted"/>
<gene>
    <name evidence="2" type="ORF">M0811_03842</name>
</gene>
<dbReference type="Proteomes" id="UP001149090">
    <property type="component" value="Unassembled WGS sequence"/>
</dbReference>
<feature type="transmembrane region" description="Helical" evidence="1">
    <location>
        <begin position="69"/>
        <end position="90"/>
    </location>
</feature>
<feature type="transmembrane region" description="Helical" evidence="1">
    <location>
        <begin position="133"/>
        <end position="154"/>
    </location>
</feature>
<feature type="transmembrane region" description="Helical" evidence="1">
    <location>
        <begin position="25"/>
        <end position="48"/>
    </location>
</feature>
<accession>A0A9Q0LWN6</accession>
<name>A0A9Q0LWN6_ANAIG</name>
<evidence type="ECO:0000256" key="1">
    <source>
        <dbReference type="SAM" id="Phobius"/>
    </source>
</evidence>
<protein>
    <submittedName>
        <fullName evidence="2">Uncharacterized protein</fullName>
    </submittedName>
</protein>
<dbReference type="AlphaFoldDB" id="A0A9Q0LWN6"/>
<organism evidence="2 3">
    <name type="scientific">Anaeramoeba ignava</name>
    <name type="common">Anaerobic marine amoeba</name>
    <dbReference type="NCBI Taxonomy" id="1746090"/>
    <lineage>
        <taxon>Eukaryota</taxon>
        <taxon>Metamonada</taxon>
        <taxon>Anaeramoebidae</taxon>
        <taxon>Anaeramoeba</taxon>
    </lineage>
</organism>
<comment type="caution">
    <text evidence="2">The sequence shown here is derived from an EMBL/GenBank/DDBJ whole genome shotgun (WGS) entry which is preliminary data.</text>
</comment>
<keyword evidence="1" id="KW-0472">Membrane</keyword>
<evidence type="ECO:0000313" key="2">
    <source>
        <dbReference type="EMBL" id="KAJ5080357.1"/>
    </source>
</evidence>
<keyword evidence="1" id="KW-1133">Transmembrane helix</keyword>
<feature type="transmembrane region" description="Helical" evidence="1">
    <location>
        <begin position="174"/>
        <end position="191"/>
    </location>
</feature>
<dbReference type="EMBL" id="JAPDFW010000011">
    <property type="protein sequence ID" value="KAJ5080357.1"/>
    <property type="molecule type" value="Genomic_DNA"/>
</dbReference>
<reference evidence="2" key="1">
    <citation type="submission" date="2022-10" db="EMBL/GenBank/DDBJ databases">
        <title>Novel sulphate-reducing endosymbionts in the free-living metamonad Anaeramoeba.</title>
        <authorList>
            <person name="Jerlstrom-Hultqvist J."/>
            <person name="Cepicka I."/>
            <person name="Gallot-Lavallee L."/>
            <person name="Salas-Leiva D."/>
            <person name="Curtis B.A."/>
            <person name="Zahonova K."/>
            <person name="Pipaliya S."/>
            <person name="Dacks J."/>
            <person name="Roger A.J."/>
        </authorList>
    </citation>
    <scope>NUCLEOTIDE SEQUENCE</scope>
    <source>
        <strain evidence="2">BMAN</strain>
    </source>
</reference>
<keyword evidence="3" id="KW-1185">Reference proteome</keyword>
<evidence type="ECO:0000313" key="3">
    <source>
        <dbReference type="Proteomes" id="UP001149090"/>
    </source>
</evidence>
<feature type="transmembrane region" description="Helical" evidence="1">
    <location>
        <begin position="211"/>
        <end position="235"/>
    </location>
</feature>